<evidence type="ECO:0000313" key="1">
    <source>
        <dbReference type="EMBL" id="KIO33320.1"/>
    </source>
</evidence>
<dbReference type="AlphaFoldDB" id="A0A0C3QL15"/>
<dbReference type="Proteomes" id="UP000054248">
    <property type="component" value="Unassembled WGS sequence"/>
</dbReference>
<name>A0A0C3QL15_9AGAM</name>
<dbReference type="EMBL" id="KN822949">
    <property type="protein sequence ID" value="KIO33320.1"/>
    <property type="molecule type" value="Genomic_DNA"/>
</dbReference>
<keyword evidence="2" id="KW-1185">Reference proteome</keyword>
<reference evidence="2" key="2">
    <citation type="submission" date="2015-01" db="EMBL/GenBank/DDBJ databases">
        <title>Evolutionary Origins and Diversification of the Mycorrhizal Mutualists.</title>
        <authorList>
            <consortium name="DOE Joint Genome Institute"/>
            <consortium name="Mycorrhizal Genomics Consortium"/>
            <person name="Kohler A."/>
            <person name="Kuo A."/>
            <person name="Nagy L.G."/>
            <person name="Floudas D."/>
            <person name="Copeland A."/>
            <person name="Barry K.W."/>
            <person name="Cichocki N."/>
            <person name="Veneault-Fourrey C."/>
            <person name="LaButti K."/>
            <person name="Lindquist E.A."/>
            <person name="Lipzen A."/>
            <person name="Lundell T."/>
            <person name="Morin E."/>
            <person name="Murat C."/>
            <person name="Riley R."/>
            <person name="Ohm R."/>
            <person name="Sun H."/>
            <person name="Tunlid A."/>
            <person name="Henrissat B."/>
            <person name="Grigoriev I.V."/>
            <person name="Hibbett D.S."/>
            <person name="Martin F."/>
        </authorList>
    </citation>
    <scope>NUCLEOTIDE SEQUENCE [LARGE SCALE GENOMIC DNA]</scope>
    <source>
        <strain evidence="2">MUT 4182</strain>
    </source>
</reference>
<proteinExistence type="predicted"/>
<evidence type="ECO:0000313" key="2">
    <source>
        <dbReference type="Proteomes" id="UP000054248"/>
    </source>
</evidence>
<dbReference type="HOGENOM" id="CLU_2361297_0_0_1"/>
<organism evidence="1 2">
    <name type="scientific">Tulasnella calospora MUT 4182</name>
    <dbReference type="NCBI Taxonomy" id="1051891"/>
    <lineage>
        <taxon>Eukaryota</taxon>
        <taxon>Fungi</taxon>
        <taxon>Dikarya</taxon>
        <taxon>Basidiomycota</taxon>
        <taxon>Agaricomycotina</taxon>
        <taxon>Agaricomycetes</taxon>
        <taxon>Cantharellales</taxon>
        <taxon>Tulasnellaceae</taxon>
        <taxon>Tulasnella</taxon>
    </lineage>
</organism>
<protein>
    <submittedName>
        <fullName evidence="1">Uncharacterized protein</fullName>
    </submittedName>
</protein>
<sequence>MAQPNGSDWPLPDLEVFVYDPVDESGSQNEAMLGMLRCRYSSGSEQPDSDRVLPRPLRRIRIGNDRAQGPYLLREAEMILPKAETSLIESYQISTW</sequence>
<accession>A0A0C3QL15</accession>
<reference evidence="1 2" key="1">
    <citation type="submission" date="2014-04" db="EMBL/GenBank/DDBJ databases">
        <authorList>
            <consortium name="DOE Joint Genome Institute"/>
            <person name="Kuo A."/>
            <person name="Girlanda M."/>
            <person name="Perotto S."/>
            <person name="Kohler A."/>
            <person name="Nagy L.G."/>
            <person name="Floudas D."/>
            <person name="Copeland A."/>
            <person name="Barry K.W."/>
            <person name="Cichocki N."/>
            <person name="Veneault-Fourrey C."/>
            <person name="LaButti K."/>
            <person name="Lindquist E.A."/>
            <person name="Lipzen A."/>
            <person name="Lundell T."/>
            <person name="Morin E."/>
            <person name="Murat C."/>
            <person name="Sun H."/>
            <person name="Tunlid A."/>
            <person name="Henrissat B."/>
            <person name="Grigoriev I.V."/>
            <person name="Hibbett D.S."/>
            <person name="Martin F."/>
            <person name="Nordberg H.P."/>
            <person name="Cantor M.N."/>
            <person name="Hua S.X."/>
        </authorList>
    </citation>
    <scope>NUCLEOTIDE SEQUENCE [LARGE SCALE GENOMIC DNA]</scope>
    <source>
        <strain evidence="1 2">MUT 4182</strain>
    </source>
</reference>
<gene>
    <name evidence="1" type="ORF">M407DRAFT_241118</name>
</gene>